<dbReference type="GO" id="GO:0005524">
    <property type="term" value="F:ATP binding"/>
    <property type="evidence" value="ECO:0007669"/>
    <property type="project" value="UniProtKB-KW"/>
</dbReference>
<comment type="caution">
    <text evidence="9">Lacks conserved residue(s) required for the propagation of feature annotation.</text>
</comment>
<evidence type="ECO:0000256" key="4">
    <source>
        <dbReference type="ARBA" id="ARBA00022741"/>
    </source>
</evidence>
<feature type="region of interest" description="Interaction with tRNA" evidence="9">
    <location>
        <begin position="144"/>
        <end position="146"/>
    </location>
</feature>
<feature type="binding site" evidence="9">
    <location>
        <position position="35"/>
    </location>
    <ligand>
        <name>ATP</name>
        <dbReference type="ChEBI" id="CHEBI:30616"/>
    </ligand>
</feature>
<evidence type="ECO:0000256" key="9">
    <source>
        <dbReference type="HAMAP-Rule" id="MF_00144"/>
    </source>
</evidence>
<dbReference type="Gene3D" id="2.40.30.10">
    <property type="entry name" value="Translation factors"/>
    <property type="match status" value="1"/>
</dbReference>
<sequence length="352" mass="39220">MSKKTVFVGMSGGVDSSVAALRLQKQGYRVVGVFIKVWHPDFLVCNWEQERLDAMRVAAHLDIPFLTCDAEAAYRDEVAKYFISEYTQGRTPNPDVMCNRYVKFGAFIEFAKKRGADYIATGHYAQKLAGEIGDELHRGLDGNKDQSYFLYSLSGEQLEYTLLPVGDTTKDIIRKEAAAAGIPTATKKDSQGVCFLGHIDIKDFLSHYVELLPGEVLNINGEVIGRHDGSLIYTIGQRQGFHISTHEEHRAVYYVTAKDTKKNTITVHTEKPVLHDKNLLVLHDIELRTKLTAGETCEAQTRYRQKPFLVKVLTVEEDKLILEVLQDTEAAASGQSCVLYRGSLCLGGGIIA</sequence>
<dbReference type="InterPro" id="IPR046884">
    <property type="entry name" value="MnmA-like_central"/>
</dbReference>
<evidence type="ECO:0000259" key="11">
    <source>
        <dbReference type="Pfam" id="PF20259"/>
    </source>
</evidence>
<evidence type="ECO:0000259" key="10">
    <source>
        <dbReference type="Pfam" id="PF20258"/>
    </source>
</evidence>
<feature type="active site" description="Cysteine persulfide intermediate" evidence="9">
    <location>
        <position position="194"/>
    </location>
</feature>
<dbReference type="CDD" id="cd01998">
    <property type="entry name" value="MnmA_TRMU-like"/>
    <property type="match status" value="1"/>
</dbReference>
<evidence type="ECO:0000256" key="5">
    <source>
        <dbReference type="ARBA" id="ARBA00022840"/>
    </source>
</evidence>
<dbReference type="InterPro" id="IPR046885">
    <property type="entry name" value="MnmA-like_C"/>
</dbReference>
<keyword evidence="6 9" id="KW-0694">RNA-binding</keyword>
<gene>
    <name evidence="9" type="primary">mnmA</name>
    <name evidence="12" type="ORF">A3G90_03440</name>
</gene>
<evidence type="ECO:0000256" key="1">
    <source>
        <dbReference type="ARBA" id="ARBA00022555"/>
    </source>
</evidence>
<dbReference type="InterPro" id="IPR004506">
    <property type="entry name" value="MnmA-like"/>
</dbReference>
<feature type="domain" description="tRNA-specific 2-thiouridylase MnmA-like C-terminal" evidence="10">
    <location>
        <begin position="293"/>
        <end position="351"/>
    </location>
</feature>
<dbReference type="SUPFAM" id="SSF52402">
    <property type="entry name" value="Adenine nucleotide alpha hydrolases-like"/>
    <property type="match status" value="1"/>
</dbReference>
<keyword evidence="1 9" id="KW-0820">tRNA-binding</keyword>
<dbReference type="Pfam" id="PF20259">
    <property type="entry name" value="tRNA_Me_trans_M"/>
    <property type="match status" value="1"/>
</dbReference>
<evidence type="ECO:0000256" key="3">
    <source>
        <dbReference type="ARBA" id="ARBA00022694"/>
    </source>
</evidence>
<dbReference type="InterPro" id="IPR014729">
    <property type="entry name" value="Rossmann-like_a/b/a_fold"/>
</dbReference>
<evidence type="ECO:0000256" key="6">
    <source>
        <dbReference type="ARBA" id="ARBA00022884"/>
    </source>
</evidence>
<keyword evidence="9" id="KW-0963">Cytoplasm</keyword>
<dbReference type="Gene3D" id="2.30.30.280">
    <property type="entry name" value="Adenine nucleotide alpha hydrolases-like domains"/>
    <property type="match status" value="1"/>
</dbReference>
<dbReference type="HAMAP" id="MF_00144">
    <property type="entry name" value="tRNA_thiouridyl_MnmA"/>
    <property type="match status" value="1"/>
</dbReference>
<dbReference type="Gene3D" id="3.40.50.620">
    <property type="entry name" value="HUPs"/>
    <property type="match status" value="1"/>
</dbReference>
<accession>A0A1F6FGV4</accession>
<proteinExistence type="inferred from homology"/>
<evidence type="ECO:0000256" key="7">
    <source>
        <dbReference type="ARBA" id="ARBA00023157"/>
    </source>
</evidence>
<feature type="binding site" evidence="9">
    <location>
        <begin position="9"/>
        <end position="16"/>
    </location>
    <ligand>
        <name>ATP</name>
        <dbReference type="ChEBI" id="CHEBI:30616"/>
    </ligand>
</feature>
<reference evidence="12 13" key="1">
    <citation type="journal article" date="2016" name="Nat. Commun.">
        <title>Thousands of microbial genomes shed light on interconnected biogeochemical processes in an aquifer system.</title>
        <authorList>
            <person name="Anantharaman K."/>
            <person name="Brown C.T."/>
            <person name="Hug L.A."/>
            <person name="Sharon I."/>
            <person name="Castelle C.J."/>
            <person name="Probst A.J."/>
            <person name="Thomas B.C."/>
            <person name="Singh A."/>
            <person name="Wilkins M.J."/>
            <person name="Karaoz U."/>
            <person name="Brodie E.L."/>
            <person name="Williams K.H."/>
            <person name="Hubbard S.S."/>
            <person name="Banfield J.F."/>
        </authorList>
    </citation>
    <scope>NUCLEOTIDE SEQUENCE [LARGE SCALE GENOMIC DNA]</scope>
</reference>
<dbReference type="EMBL" id="MFMM01000001">
    <property type="protein sequence ID" value="OGG85088.1"/>
    <property type="molecule type" value="Genomic_DNA"/>
</dbReference>
<dbReference type="PANTHER" id="PTHR11933">
    <property type="entry name" value="TRNA 5-METHYLAMINOMETHYL-2-THIOURIDYLATE -METHYLTRANSFERASE"/>
    <property type="match status" value="1"/>
</dbReference>
<name>A0A1F6FGV4_9BACT</name>
<dbReference type="AlphaFoldDB" id="A0A1F6FGV4"/>
<feature type="site" description="Interaction with tRNA" evidence="9">
    <location>
        <position position="123"/>
    </location>
</feature>
<dbReference type="PANTHER" id="PTHR11933:SF5">
    <property type="entry name" value="MITOCHONDRIAL TRNA-SPECIFIC 2-THIOURIDYLASE 1"/>
    <property type="match status" value="1"/>
</dbReference>
<comment type="function">
    <text evidence="9">Catalyzes the 2-thiolation of uridine at the wobble position (U34) of tRNA, leading to the formation of s(2)U34.</text>
</comment>
<feature type="domain" description="tRNA-specific 2-thiouridylase MnmA-like central" evidence="11">
    <location>
        <begin position="202"/>
        <end position="267"/>
    </location>
</feature>
<feature type="active site" description="Nucleophile" evidence="9">
    <location>
        <position position="98"/>
    </location>
</feature>
<feature type="region of interest" description="Interaction with tRNA" evidence="9">
    <location>
        <begin position="302"/>
        <end position="303"/>
    </location>
</feature>
<keyword evidence="2 9" id="KW-0808">Transferase</keyword>
<dbReference type="GO" id="GO:0002143">
    <property type="term" value="P:tRNA wobble position uridine thiolation"/>
    <property type="evidence" value="ECO:0007669"/>
    <property type="project" value="TreeGrafter"/>
</dbReference>
<dbReference type="NCBIfam" id="TIGR00420">
    <property type="entry name" value="trmU"/>
    <property type="match status" value="1"/>
</dbReference>
<keyword evidence="5 9" id="KW-0067">ATP-binding</keyword>
<feature type="region of interest" description="Interaction with target base in tRNA" evidence="9">
    <location>
        <begin position="93"/>
        <end position="95"/>
    </location>
</feature>
<dbReference type="STRING" id="1798525.A3G90_03440"/>
<evidence type="ECO:0000256" key="2">
    <source>
        <dbReference type="ARBA" id="ARBA00022679"/>
    </source>
</evidence>
<dbReference type="Proteomes" id="UP000177325">
    <property type="component" value="Unassembled WGS sequence"/>
</dbReference>
<keyword evidence="3 9" id="KW-0819">tRNA processing</keyword>
<dbReference type="Pfam" id="PF03054">
    <property type="entry name" value="tRNA_Me_trans"/>
    <property type="match status" value="1"/>
</dbReference>
<evidence type="ECO:0000313" key="12">
    <source>
        <dbReference type="EMBL" id="OGG85088.1"/>
    </source>
</evidence>
<dbReference type="GO" id="GO:0000049">
    <property type="term" value="F:tRNA binding"/>
    <property type="evidence" value="ECO:0007669"/>
    <property type="project" value="UniProtKB-KW"/>
</dbReference>
<comment type="subcellular location">
    <subcellularLocation>
        <location evidence="9">Cytoplasm</location>
    </subcellularLocation>
</comment>
<organism evidence="12 13">
    <name type="scientific">Candidatus Kaiserbacteria bacterium RIFCSPLOWO2_12_FULL_45_26</name>
    <dbReference type="NCBI Taxonomy" id="1798525"/>
    <lineage>
        <taxon>Bacteria</taxon>
        <taxon>Candidatus Kaiseribacteriota</taxon>
    </lineage>
</organism>
<dbReference type="EC" id="2.8.1.13" evidence="9"/>
<protein>
    <recommendedName>
        <fullName evidence="9">tRNA-specific 2-thiouridylase MnmA</fullName>
        <ecNumber evidence="9">2.8.1.13</ecNumber>
    </recommendedName>
</protein>
<keyword evidence="4 9" id="KW-0547">Nucleotide-binding</keyword>
<dbReference type="NCBIfam" id="NF001138">
    <property type="entry name" value="PRK00143.1"/>
    <property type="match status" value="1"/>
</dbReference>
<dbReference type="InterPro" id="IPR023382">
    <property type="entry name" value="MnmA-like_central_sf"/>
</dbReference>
<dbReference type="GO" id="GO:0005737">
    <property type="term" value="C:cytoplasm"/>
    <property type="evidence" value="ECO:0007669"/>
    <property type="project" value="UniProtKB-SubCell"/>
</dbReference>
<evidence type="ECO:0000256" key="8">
    <source>
        <dbReference type="ARBA" id="ARBA00051542"/>
    </source>
</evidence>
<comment type="catalytic activity">
    <reaction evidence="8 9">
        <text>S-sulfanyl-L-cysteinyl-[protein] + uridine(34) in tRNA + AH2 + ATP = 2-thiouridine(34) in tRNA + L-cysteinyl-[protein] + A + AMP + diphosphate + H(+)</text>
        <dbReference type="Rhea" id="RHEA:47032"/>
        <dbReference type="Rhea" id="RHEA-COMP:10131"/>
        <dbReference type="Rhea" id="RHEA-COMP:11726"/>
        <dbReference type="Rhea" id="RHEA-COMP:11727"/>
        <dbReference type="Rhea" id="RHEA-COMP:11728"/>
        <dbReference type="ChEBI" id="CHEBI:13193"/>
        <dbReference type="ChEBI" id="CHEBI:15378"/>
        <dbReference type="ChEBI" id="CHEBI:17499"/>
        <dbReference type="ChEBI" id="CHEBI:29950"/>
        <dbReference type="ChEBI" id="CHEBI:30616"/>
        <dbReference type="ChEBI" id="CHEBI:33019"/>
        <dbReference type="ChEBI" id="CHEBI:61963"/>
        <dbReference type="ChEBI" id="CHEBI:65315"/>
        <dbReference type="ChEBI" id="CHEBI:87170"/>
        <dbReference type="ChEBI" id="CHEBI:456215"/>
        <dbReference type="EC" id="2.8.1.13"/>
    </reaction>
</comment>
<comment type="caution">
    <text evidence="12">The sequence shown here is derived from an EMBL/GenBank/DDBJ whole genome shotgun (WGS) entry which is preliminary data.</text>
</comment>
<evidence type="ECO:0000313" key="13">
    <source>
        <dbReference type="Proteomes" id="UP000177325"/>
    </source>
</evidence>
<feature type="site" description="Interaction with tRNA" evidence="9">
    <location>
        <position position="335"/>
    </location>
</feature>
<feature type="binding site" evidence="9">
    <location>
        <position position="122"/>
    </location>
    <ligand>
        <name>ATP</name>
        <dbReference type="ChEBI" id="CHEBI:30616"/>
    </ligand>
</feature>
<keyword evidence="7" id="KW-1015">Disulfide bond</keyword>
<comment type="similarity">
    <text evidence="9">Belongs to the MnmA/TRMU family.</text>
</comment>
<dbReference type="GO" id="GO:0103016">
    <property type="term" value="F:tRNA-uridine 2-sulfurtransferase activity"/>
    <property type="evidence" value="ECO:0007669"/>
    <property type="project" value="UniProtKB-EC"/>
</dbReference>
<dbReference type="Pfam" id="PF20258">
    <property type="entry name" value="tRNA_Me_trans_C"/>
    <property type="match status" value="1"/>
</dbReference>